<dbReference type="SUPFAM" id="SSF51735">
    <property type="entry name" value="NAD(P)-binding Rossmann-fold domains"/>
    <property type="match status" value="1"/>
</dbReference>
<name>A0A2N9JC63_9ACTN</name>
<dbReference type="Gene3D" id="3.40.50.720">
    <property type="entry name" value="NAD(P)-binding Rossmann-like Domain"/>
    <property type="match status" value="2"/>
</dbReference>
<dbReference type="CDD" id="cd05300">
    <property type="entry name" value="2-Hacid_dh_1"/>
    <property type="match status" value="1"/>
</dbReference>
<dbReference type="PANTHER" id="PTHR43333:SF1">
    <property type="entry name" value="D-ISOMER SPECIFIC 2-HYDROXYACID DEHYDROGENASE NAD-BINDING DOMAIN-CONTAINING PROTEIN"/>
    <property type="match status" value="1"/>
</dbReference>
<evidence type="ECO:0000313" key="5">
    <source>
        <dbReference type="Proteomes" id="UP000238164"/>
    </source>
</evidence>
<dbReference type="RefSeq" id="WP_105184875.1">
    <property type="nucleotide sequence ID" value="NZ_BAAAGO010000042.1"/>
</dbReference>
<dbReference type="InterPro" id="IPR036291">
    <property type="entry name" value="NAD(P)-bd_dom_sf"/>
</dbReference>
<evidence type="ECO:0000256" key="2">
    <source>
        <dbReference type="ARBA" id="ARBA00023027"/>
    </source>
</evidence>
<evidence type="ECO:0000259" key="3">
    <source>
        <dbReference type="Pfam" id="PF02826"/>
    </source>
</evidence>
<dbReference type="Pfam" id="PF02826">
    <property type="entry name" value="2-Hacid_dh_C"/>
    <property type="match status" value="1"/>
</dbReference>
<feature type="domain" description="D-isomer specific 2-hydroxyacid dehydrogenase NAD-binding" evidence="3">
    <location>
        <begin position="147"/>
        <end position="315"/>
    </location>
</feature>
<dbReference type="PANTHER" id="PTHR43333">
    <property type="entry name" value="2-HACID_DH_C DOMAIN-CONTAINING PROTEIN"/>
    <property type="match status" value="1"/>
</dbReference>
<gene>
    <name evidence="4" type="ORF">MPLG2_0665</name>
</gene>
<dbReference type="Proteomes" id="UP000238164">
    <property type="component" value="Chromosome 1"/>
</dbReference>
<keyword evidence="1" id="KW-0560">Oxidoreductase</keyword>
<dbReference type="KEGG" id="mgg:MPLG2_0665"/>
<evidence type="ECO:0000256" key="1">
    <source>
        <dbReference type="ARBA" id="ARBA00023002"/>
    </source>
</evidence>
<proteinExistence type="predicted"/>
<dbReference type="AlphaFoldDB" id="A0A2N9JC63"/>
<dbReference type="InterPro" id="IPR006140">
    <property type="entry name" value="D-isomer_DH_NAD-bd"/>
</dbReference>
<accession>A0A2N9JC63</accession>
<sequence length="352" mass="37701">MPDEHDTVRVVIAAPLAPELCDRIAAVDPRVEVVVDQELLPPMRHAADFSGDPAWSRTPEQQARYDAMLDEAEVLYGIPDVKPAALARTVAANPKLRWVMTMAAGGGSQVVAADLPADALERIVFTTSAGAHGVPLAEWALFGLFCGCKELPRLQRQQRAHEWPTRIVGRPIEGSTVLIAGLGGIGQQVAKRCKALGMTVLGVKRQVSEVENVDEVHALADLDAIVGRADHIVLTLPGTAQTEKLIDAHVLGLAKPGVTVVNVGRGTVIDQNALIDALGSGQVGFAALDVFEREPLEADSPLWDLPNVLVSPHSGGLDHKEDERICDIFCDNLRLYLAGRPLHNVVDPGLGY</sequence>
<dbReference type="GO" id="GO:0016491">
    <property type="term" value="F:oxidoreductase activity"/>
    <property type="evidence" value="ECO:0007669"/>
    <property type="project" value="UniProtKB-KW"/>
</dbReference>
<organism evidence="4 5">
    <name type="scientific">Micropruina glycogenica</name>
    <dbReference type="NCBI Taxonomy" id="75385"/>
    <lineage>
        <taxon>Bacteria</taxon>
        <taxon>Bacillati</taxon>
        <taxon>Actinomycetota</taxon>
        <taxon>Actinomycetes</taxon>
        <taxon>Propionibacteriales</taxon>
        <taxon>Nocardioidaceae</taxon>
        <taxon>Micropruina</taxon>
    </lineage>
</organism>
<evidence type="ECO:0000313" key="4">
    <source>
        <dbReference type="EMBL" id="SPD85701.1"/>
    </source>
</evidence>
<dbReference type="EMBL" id="LT985188">
    <property type="protein sequence ID" value="SPD85701.1"/>
    <property type="molecule type" value="Genomic_DNA"/>
</dbReference>
<dbReference type="OrthoDB" id="4324715at2"/>
<protein>
    <submittedName>
        <fullName evidence="4">4-phosphoerythronate dehydrogenase</fullName>
    </submittedName>
</protein>
<reference evidence="4 5" key="1">
    <citation type="submission" date="2018-02" db="EMBL/GenBank/DDBJ databases">
        <authorList>
            <person name="Cohen D.B."/>
            <person name="Kent A.D."/>
        </authorList>
    </citation>
    <scope>NUCLEOTIDE SEQUENCE [LARGE SCALE GENOMIC DNA]</scope>
    <source>
        <strain evidence="4">1</strain>
    </source>
</reference>
<keyword evidence="5" id="KW-1185">Reference proteome</keyword>
<dbReference type="GO" id="GO:0051287">
    <property type="term" value="F:NAD binding"/>
    <property type="evidence" value="ECO:0007669"/>
    <property type="project" value="InterPro"/>
</dbReference>
<keyword evidence="2" id="KW-0520">NAD</keyword>